<proteinExistence type="predicted"/>
<dbReference type="AlphaFoldDB" id="A0A830BQ11"/>
<dbReference type="EMBL" id="BMAC01000156">
    <property type="protein sequence ID" value="GFP87829.1"/>
    <property type="molecule type" value="Genomic_DNA"/>
</dbReference>
<dbReference type="Proteomes" id="UP000653305">
    <property type="component" value="Unassembled WGS sequence"/>
</dbReference>
<accession>A0A830BQ11</accession>
<organism evidence="1 2">
    <name type="scientific">Phtheirospermum japonicum</name>
    <dbReference type="NCBI Taxonomy" id="374723"/>
    <lineage>
        <taxon>Eukaryota</taxon>
        <taxon>Viridiplantae</taxon>
        <taxon>Streptophyta</taxon>
        <taxon>Embryophyta</taxon>
        <taxon>Tracheophyta</taxon>
        <taxon>Spermatophyta</taxon>
        <taxon>Magnoliopsida</taxon>
        <taxon>eudicotyledons</taxon>
        <taxon>Gunneridae</taxon>
        <taxon>Pentapetalae</taxon>
        <taxon>asterids</taxon>
        <taxon>lamiids</taxon>
        <taxon>Lamiales</taxon>
        <taxon>Orobanchaceae</taxon>
        <taxon>Orobanchaceae incertae sedis</taxon>
        <taxon>Phtheirospermum</taxon>
    </lineage>
</organism>
<gene>
    <name evidence="1" type="ORF">PHJA_000926600</name>
</gene>
<comment type="caution">
    <text evidence="1">The sequence shown here is derived from an EMBL/GenBank/DDBJ whole genome shotgun (WGS) entry which is preliminary data.</text>
</comment>
<keyword evidence="2" id="KW-1185">Reference proteome</keyword>
<protein>
    <submittedName>
        <fullName evidence="1">Probable cellulose synthase a catalytic subunit 10 [UDP-forming]</fullName>
    </submittedName>
</protein>
<evidence type="ECO:0000313" key="1">
    <source>
        <dbReference type="EMBL" id="GFP87829.1"/>
    </source>
</evidence>
<sequence>MVTFLLHAMNVPFPFAVLVMNTSGKMETNRARSVRLGTRDTKGVRELTVMMMNTTLMMIWRRSLFILREKLKLDLNGMVTMLSCLRPRDMNLNNRSLFLPTDSQ</sequence>
<evidence type="ECO:0000313" key="2">
    <source>
        <dbReference type="Proteomes" id="UP000653305"/>
    </source>
</evidence>
<name>A0A830BQ11_9LAMI</name>
<reference evidence="1" key="1">
    <citation type="submission" date="2020-07" db="EMBL/GenBank/DDBJ databases">
        <title>Ethylene signaling mediates host invasion by parasitic plants.</title>
        <authorList>
            <person name="Yoshida S."/>
        </authorList>
    </citation>
    <scope>NUCLEOTIDE SEQUENCE</scope>
    <source>
        <strain evidence="1">Okayama</strain>
    </source>
</reference>